<gene>
    <name evidence="2" type="ORF">AVDCRST_MAG08-1831</name>
</gene>
<protein>
    <submittedName>
        <fullName evidence="2">Uncharacterized protein</fullName>
    </submittedName>
</protein>
<sequence length="51" mass="5187">MPAGGITDAAGPDNRDGSGAPAGSRPRGAVVPRRLKRVPRRTAAVPVRAAR</sequence>
<organism evidence="2">
    <name type="scientific">uncultured Acetobacteraceae bacterium</name>
    <dbReference type="NCBI Taxonomy" id="169975"/>
    <lineage>
        <taxon>Bacteria</taxon>
        <taxon>Pseudomonadati</taxon>
        <taxon>Pseudomonadota</taxon>
        <taxon>Alphaproteobacteria</taxon>
        <taxon>Acetobacterales</taxon>
        <taxon>Acetobacteraceae</taxon>
        <taxon>environmental samples</taxon>
    </lineage>
</organism>
<dbReference type="EMBL" id="CADCTG010000152">
    <property type="protein sequence ID" value="CAA9245377.1"/>
    <property type="molecule type" value="Genomic_DNA"/>
</dbReference>
<dbReference type="AlphaFoldDB" id="A0A6J4I8E9"/>
<reference evidence="2" key="1">
    <citation type="submission" date="2020-02" db="EMBL/GenBank/DDBJ databases">
        <authorList>
            <person name="Meier V. D."/>
        </authorList>
    </citation>
    <scope>NUCLEOTIDE SEQUENCE</scope>
    <source>
        <strain evidence="2">AVDCRST_MAG08</strain>
    </source>
</reference>
<proteinExistence type="predicted"/>
<feature type="region of interest" description="Disordered" evidence="1">
    <location>
        <begin position="1"/>
        <end position="51"/>
    </location>
</feature>
<accession>A0A6J4I8E9</accession>
<name>A0A6J4I8E9_9PROT</name>
<evidence type="ECO:0000256" key="1">
    <source>
        <dbReference type="SAM" id="MobiDB-lite"/>
    </source>
</evidence>
<evidence type="ECO:0000313" key="2">
    <source>
        <dbReference type="EMBL" id="CAA9245377.1"/>
    </source>
</evidence>
<feature type="compositionally biased region" description="Low complexity" evidence="1">
    <location>
        <begin position="41"/>
        <end position="51"/>
    </location>
</feature>